<dbReference type="Proteomes" id="UP001060085">
    <property type="component" value="Linkage Group LG06"/>
</dbReference>
<reference evidence="2" key="1">
    <citation type="journal article" date="2023" name="Nat. Plants">
        <title>Single-cell RNA sequencing provides a high-resolution roadmap for understanding the multicellular compartmentation of specialized metabolism.</title>
        <authorList>
            <person name="Sun S."/>
            <person name="Shen X."/>
            <person name="Li Y."/>
            <person name="Li Y."/>
            <person name="Wang S."/>
            <person name="Li R."/>
            <person name="Zhang H."/>
            <person name="Shen G."/>
            <person name="Guo B."/>
            <person name="Wei J."/>
            <person name="Xu J."/>
            <person name="St-Pierre B."/>
            <person name="Chen S."/>
            <person name="Sun C."/>
        </authorList>
    </citation>
    <scope>NUCLEOTIDE SEQUENCE [LARGE SCALE GENOMIC DNA]</scope>
</reference>
<proteinExistence type="predicted"/>
<comment type="caution">
    <text evidence="1">The sequence shown here is derived from an EMBL/GenBank/DDBJ whole genome shotgun (WGS) entry which is preliminary data.</text>
</comment>
<evidence type="ECO:0000313" key="2">
    <source>
        <dbReference type="Proteomes" id="UP001060085"/>
    </source>
</evidence>
<organism evidence="1 2">
    <name type="scientific">Catharanthus roseus</name>
    <name type="common">Madagascar periwinkle</name>
    <name type="synonym">Vinca rosea</name>
    <dbReference type="NCBI Taxonomy" id="4058"/>
    <lineage>
        <taxon>Eukaryota</taxon>
        <taxon>Viridiplantae</taxon>
        <taxon>Streptophyta</taxon>
        <taxon>Embryophyta</taxon>
        <taxon>Tracheophyta</taxon>
        <taxon>Spermatophyta</taxon>
        <taxon>Magnoliopsida</taxon>
        <taxon>eudicotyledons</taxon>
        <taxon>Gunneridae</taxon>
        <taxon>Pentapetalae</taxon>
        <taxon>asterids</taxon>
        <taxon>lamiids</taxon>
        <taxon>Gentianales</taxon>
        <taxon>Apocynaceae</taxon>
        <taxon>Rauvolfioideae</taxon>
        <taxon>Vinceae</taxon>
        <taxon>Catharanthinae</taxon>
        <taxon>Catharanthus</taxon>
    </lineage>
</organism>
<name>A0ACC0AFP1_CATRO</name>
<dbReference type="EMBL" id="CM044706">
    <property type="protein sequence ID" value="KAI5659257.1"/>
    <property type="molecule type" value="Genomic_DNA"/>
</dbReference>
<sequence length="107" mass="12555">MVSGYHVSLHRQSSKLWYSYGWIPACWGRQTITELDDMATGVIQGHPSSPTHIVSFTKKVQTIIRMCIILLAVPWVALHLNMIFNRHFQCKHRHHLRSPYWTMVPWS</sequence>
<protein>
    <submittedName>
        <fullName evidence="1">Uncharacterized protein</fullName>
    </submittedName>
</protein>
<keyword evidence="2" id="KW-1185">Reference proteome</keyword>
<gene>
    <name evidence="1" type="ORF">M9H77_28050</name>
</gene>
<evidence type="ECO:0000313" key="1">
    <source>
        <dbReference type="EMBL" id="KAI5659257.1"/>
    </source>
</evidence>
<accession>A0ACC0AFP1</accession>